<keyword evidence="1" id="KW-0732">Signal</keyword>
<dbReference type="GO" id="GO:0010167">
    <property type="term" value="P:response to nitrate"/>
    <property type="evidence" value="ECO:0007669"/>
    <property type="project" value="UniProtKB-UniRule"/>
</dbReference>
<keyword evidence="2" id="KW-1185">Reference proteome</keyword>
<keyword evidence="1" id="KW-0812">Transmembrane</keyword>
<gene>
    <name evidence="3" type="primary">LOC120252793</name>
</gene>
<keyword evidence="1" id="KW-0534">Nitrate assimilation</keyword>
<comment type="function">
    <text evidence="1">Involved in nitrate transport.</text>
</comment>
<dbReference type="GO" id="GO:0015112">
    <property type="term" value="F:nitrate transmembrane transporter activity"/>
    <property type="evidence" value="ECO:0007669"/>
    <property type="project" value="TreeGrafter"/>
</dbReference>
<dbReference type="Proteomes" id="UP001515500">
    <property type="component" value="Chromosome 24"/>
</dbReference>
<feature type="transmembrane region" description="Helical" evidence="1">
    <location>
        <begin position="180"/>
        <end position="198"/>
    </location>
</feature>
<dbReference type="AlphaFoldDB" id="A0AB40APF1"/>
<feature type="signal peptide" evidence="1">
    <location>
        <begin position="1"/>
        <end position="26"/>
    </location>
</feature>
<accession>A0AB40APF1</accession>
<dbReference type="GeneID" id="120252793"/>
<comment type="similarity">
    <text evidence="1">Belongs to the NAR2 family.</text>
</comment>
<dbReference type="PIRSF" id="PIRSF012939">
    <property type="entry name" value="Transpt_NO3_Nar2"/>
    <property type="match status" value="1"/>
</dbReference>
<dbReference type="PANTHER" id="PTHR34806">
    <property type="entry name" value="HIGH-AFFINITY NITRATE TRANSPORTER 3.2"/>
    <property type="match status" value="1"/>
</dbReference>
<feature type="chain" id="PRO_5044050314" description="High-affinity nitrate transporter" evidence="1">
    <location>
        <begin position="27"/>
        <end position="206"/>
    </location>
</feature>
<name>A0AB40APF1_DIOCR</name>
<evidence type="ECO:0000256" key="1">
    <source>
        <dbReference type="PIRNR" id="PIRNR012939"/>
    </source>
</evidence>
<proteinExistence type="inferred from homology"/>
<evidence type="ECO:0000313" key="3">
    <source>
        <dbReference type="RefSeq" id="XP_039116885.1"/>
    </source>
</evidence>
<dbReference type="GO" id="GO:0005886">
    <property type="term" value="C:plasma membrane"/>
    <property type="evidence" value="ECO:0007669"/>
    <property type="project" value="UniProtKB-UniRule"/>
</dbReference>
<sequence>MAGHFCFPSAAMVLLIFVCFVGRAIGGVYFSTLPRTLAVTASPKQGQVLMAGVDKLKVSWGLNQTEKEGTDEAYKKVKVKLCYAPVSQQNRGWRKTEDDLKKDKTCQNTITTQPYTKNPNPSSFEYILERDLPSASYFVRAYVLDGNDKEVGYGQTTDAQKATNLFQVISITGRHASLDIAAACFSAFSVVSLIFFFVKEKRKAKK</sequence>
<dbReference type="GO" id="GO:0042128">
    <property type="term" value="P:nitrate assimilation"/>
    <property type="evidence" value="ECO:0007669"/>
    <property type="project" value="UniProtKB-UniRule"/>
</dbReference>
<keyword evidence="1" id="KW-1003">Cell membrane</keyword>
<keyword evidence="1" id="KW-0472">Membrane</keyword>
<reference evidence="3" key="1">
    <citation type="submission" date="2025-08" db="UniProtKB">
        <authorList>
            <consortium name="RefSeq"/>
        </authorList>
    </citation>
    <scope>IDENTIFICATION</scope>
</reference>
<keyword evidence="1" id="KW-1133">Transmembrane helix</keyword>
<protein>
    <recommendedName>
        <fullName evidence="1">High-affinity nitrate transporter</fullName>
    </recommendedName>
</protein>
<evidence type="ECO:0000313" key="2">
    <source>
        <dbReference type="Proteomes" id="UP001515500"/>
    </source>
</evidence>
<organism evidence="2 3">
    <name type="scientific">Dioscorea cayennensis subsp. rotundata</name>
    <name type="common">White Guinea yam</name>
    <name type="synonym">Dioscorea rotundata</name>
    <dbReference type="NCBI Taxonomy" id="55577"/>
    <lineage>
        <taxon>Eukaryota</taxon>
        <taxon>Viridiplantae</taxon>
        <taxon>Streptophyta</taxon>
        <taxon>Embryophyta</taxon>
        <taxon>Tracheophyta</taxon>
        <taxon>Spermatophyta</taxon>
        <taxon>Magnoliopsida</taxon>
        <taxon>Liliopsida</taxon>
        <taxon>Dioscoreales</taxon>
        <taxon>Dioscoreaceae</taxon>
        <taxon>Dioscorea</taxon>
    </lineage>
</organism>
<dbReference type="PANTHER" id="PTHR34806:SF1">
    <property type="entry name" value="HIGH-AFFINITY NITRATE TRANSPORTER 3.1"/>
    <property type="match status" value="1"/>
</dbReference>
<dbReference type="RefSeq" id="XP_039116885.1">
    <property type="nucleotide sequence ID" value="XM_039260951.1"/>
</dbReference>
<dbReference type="Pfam" id="PF16974">
    <property type="entry name" value="NAR2"/>
    <property type="match status" value="1"/>
</dbReference>
<dbReference type="InterPro" id="IPR016605">
    <property type="entry name" value="Transptr_NO3_Nar2"/>
</dbReference>